<reference evidence="5 6" key="1">
    <citation type="journal article" date="2014" name="Genome Biol.">
        <title>Transcriptome and methylome profiling reveals relics of genome dominance in the mesopolyploid Brassica oleracea.</title>
        <authorList>
            <person name="Parkin I.A."/>
            <person name="Koh C."/>
            <person name="Tang H."/>
            <person name="Robinson S.J."/>
            <person name="Kagale S."/>
            <person name="Clarke W.E."/>
            <person name="Town C.D."/>
            <person name="Nixon J."/>
            <person name="Krishnakumar V."/>
            <person name="Bidwell S.L."/>
            <person name="Denoeud F."/>
            <person name="Belcram H."/>
            <person name="Links M.G."/>
            <person name="Just J."/>
            <person name="Clarke C."/>
            <person name="Bender T."/>
            <person name="Huebert T."/>
            <person name="Mason A.S."/>
            <person name="Pires J.C."/>
            <person name="Barker G."/>
            <person name="Moore J."/>
            <person name="Walley P.G."/>
            <person name="Manoli S."/>
            <person name="Batley J."/>
            <person name="Edwards D."/>
            <person name="Nelson M.N."/>
            <person name="Wang X."/>
            <person name="Paterson A.H."/>
            <person name="King G."/>
            <person name="Bancroft I."/>
            <person name="Chalhoub B."/>
            <person name="Sharpe A.G."/>
        </authorList>
    </citation>
    <scope>NUCLEOTIDE SEQUENCE</scope>
    <source>
        <strain evidence="5 6">cv. TO1000</strain>
    </source>
</reference>
<dbReference type="PRINTS" id="PR00364">
    <property type="entry name" value="DISEASERSIST"/>
</dbReference>
<dbReference type="Pfam" id="PF00931">
    <property type="entry name" value="NB-ARC"/>
    <property type="match status" value="1"/>
</dbReference>
<proteinExistence type="predicted"/>
<dbReference type="STRING" id="109376.A0A0D3BKH4"/>
<dbReference type="Gene3D" id="3.40.50.300">
    <property type="entry name" value="P-loop containing nucleotide triphosphate hydrolases"/>
    <property type="match status" value="1"/>
</dbReference>
<feature type="domain" description="NB-ARC" evidence="3">
    <location>
        <begin position="15"/>
        <end position="169"/>
    </location>
</feature>
<dbReference type="Pfam" id="PF23282">
    <property type="entry name" value="WHD_ROQ1"/>
    <property type="match status" value="1"/>
</dbReference>
<accession>A0A0D3BKH4</accession>
<reference evidence="5" key="2">
    <citation type="submission" date="2015-03" db="UniProtKB">
        <authorList>
            <consortium name="EnsemblPlants"/>
        </authorList>
    </citation>
    <scope>IDENTIFICATION</scope>
</reference>
<evidence type="ECO:0000313" key="5">
    <source>
        <dbReference type="EnsemblPlants" id="Bo3g158750.1"/>
    </source>
</evidence>
<protein>
    <submittedName>
        <fullName evidence="5">Uncharacterized protein</fullName>
    </submittedName>
</protein>
<dbReference type="PANTHER" id="PTHR11017:SF549">
    <property type="entry name" value="DISEASE RESISTANCE PROTEIN RPP2A"/>
    <property type="match status" value="1"/>
</dbReference>
<dbReference type="SUPFAM" id="SSF52540">
    <property type="entry name" value="P-loop containing nucleoside triphosphate hydrolases"/>
    <property type="match status" value="1"/>
</dbReference>
<dbReference type="Gramene" id="Bo3g158750.1">
    <property type="protein sequence ID" value="Bo3g158750.1"/>
    <property type="gene ID" value="Bo3g158750"/>
</dbReference>
<evidence type="ECO:0000259" key="4">
    <source>
        <dbReference type="Pfam" id="PF23282"/>
    </source>
</evidence>
<dbReference type="GO" id="GO:0043531">
    <property type="term" value="F:ADP binding"/>
    <property type="evidence" value="ECO:0007669"/>
    <property type="project" value="InterPro"/>
</dbReference>
<dbReference type="InterPro" id="IPR027417">
    <property type="entry name" value="P-loop_NTPase"/>
</dbReference>
<dbReference type="PANTHER" id="PTHR11017">
    <property type="entry name" value="LEUCINE-RICH REPEAT-CONTAINING PROTEIN"/>
    <property type="match status" value="1"/>
</dbReference>
<keyword evidence="2" id="KW-0677">Repeat</keyword>
<dbReference type="HOGENOM" id="CLU_1075971_0_0_1"/>
<dbReference type="InterPro" id="IPR002182">
    <property type="entry name" value="NB-ARC"/>
</dbReference>
<dbReference type="InterPro" id="IPR058192">
    <property type="entry name" value="WHD_ROQ1-like"/>
</dbReference>
<dbReference type="InterPro" id="IPR044974">
    <property type="entry name" value="Disease_R_plants"/>
</dbReference>
<feature type="domain" description="Disease resistance protein Roq1-like winged-helix" evidence="4">
    <location>
        <begin position="229"/>
        <end position="259"/>
    </location>
</feature>
<evidence type="ECO:0000256" key="1">
    <source>
        <dbReference type="ARBA" id="ARBA00022614"/>
    </source>
</evidence>
<dbReference type="Proteomes" id="UP000032141">
    <property type="component" value="Chromosome C3"/>
</dbReference>
<dbReference type="OMA" id="PLERCIF"/>
<organism evidence="5 6">
    <name type="scientific">Brassica oleracea var. oleracea</name>
    <dbReference type="NCBI Taxonomy" id="109376"/>
    <lineage>
        <taxon>Eukaryota</taxon>
        <taxon>Viridiplantae</taxon>
        <taxon>Streptophyta</taxon>
        <taxon>Embryophyta</taxon>
        <taxon>Tracheophyta</taxon>
        <taxon>Spermatophyta</taxon>
        <taxon>Magnoliopsida</taxon>
        <taxon>eudicotyledons</taxon>
        <taxon>Gunneridae</taxon>
        <taxon>Pentapetalae</taxon>
        <taxon>rosids</taxon>
        <taxon>malvids</taxon>
        <taxon>Brassicales</taxon>
        <taxon>Brassicaceae</taxon>
        <taxon>Brassiceae</taxon>
        <taxon>Brassica</taxon>
    </lineage>
</organism>
<name>A0A0D3BKH4_BRAOL</name>
<evidence type="ECO:0000256" key="2">
    <source>
        <dbReference type="ARBA" id="ARBA00022737"/>
    </source>
</evidence>
<dbReference type="GO" id="GO:0006952">
    <property type="term" value="P:defense response"/>
    <property type="evidence" value="ECO:0007669"/>
    <property type="project" value="InterPro"/>
</dbReference>
<dbReference type="EnsemblPlants" id="Bo3g158750.1">
    <property type="protein sequence ID" value="Bo3g158750.1"/>
    <property type="gene ID" value="Bo3g158750"/>
</dbReference>
<keyword evidence="6" id="KW-1185">Reference proteome</keyword>
<dbReference type="AlphaFoldDB" id="A0A0D3BKH4"/>
<keyword evidence="1" id="KW-0433">Leucine-rich repeat</keyword>
<sequence>MVEILSLLEHSECLDVEIFGLWGMPGIGKTSLAREVFEILVPQYDLCYFLQDFHLEFEMKGLWQLRDDFFSKIFGEETLSLDASDTKLSFMRDRFHNKRILVVLDDVSNARDAEAVLGGFGWFSKGHTIILTSRKKQVLVQCKAKELYEIQKLCEFESFRLCKQYLNEESEVISELISCSSGIPLVLKALVSSVSKRHINSVKEHLWFLLENSPSLIEGAFRRSFDGLDENEKNIFLDIACFFRGVDMDHVVQILDACG</sequence>
<evidence type="ECO:0000259" key="3">
    <source>
        <dbReference type="Pfam" id="PF00931"/>
    </source>
</evidence>
<evidence type="ECO:0000313" key="6">
    <source>
        <dbReference type="Proteomes" id="UP000032141"/>
    </source>
</evidence>